<feature type="region of interest" description="Disordered" evidence="1">
    <location>
        <begin position="156"/>
        <end position="205"/>
    </location>
</feature>
<dbReference type="AlphaFoldDB" id="A0ABD3GIL1"/>
<feature type="region of interest" description="Disordered" evidence="1">
    <location>
        <begin position="1"/>
        <end position="44"/>
    </location>
</feature>
<dbReference type="EMBL" id="JBJQOH010000007">
    <property type="protein sequence ID" value="KAL3679033.1"/>
    <property type="molecule type" value="Genomic_DNA"/>
</dbReference>
<name>A0ABD3GIL1_9MARC</name>
<evidence type="ECO:0000313" key="2">
    <source>
        <dbReference type="EMBL" id="KAL3679033.1"/>
    </source>
</evidence>
<dbReference type="Proteomes" id="UP001633002">
    <property type="component" value="Unassembled WGS sequence"/>
</dbReference>
<comment type="caution">
    <text evidence="2">The sequence shown here is derived from an EMBL/GenBank/DDBJ whole genome shotgun (WGS) entry which is preliminary data.</text>
</comment>
<protein>
    <submittedName>
        <fullName evidence="2">Uncharacterized protein</fullName>
    </submittedName>
</protein>
<organism evidence="2 3">
    <name type="scientific">Riccia sorocarpa</name>
    <dbReference type="NCBI Taxonomy" id="122646"/>
    <lineage>
        <taxon>Eukaryota</taxon>
        <taxon>Viridiplantae</taxon>
        <taxon>Streptophyta</taxon>
        <taxon>Embryophyta</taxon>
        <taxon>Marchantiophyta</taxon>
        <taxon>Marchantiopsida</taxon>
        <taxon>Marchantiidae</taxon>
        <taxon>Marchantiales</taxon>
        <taxon>Ricciaceae</taxon>
        <taxon>Riccia</taxon>
    </lineage>
</organism>
<feature type="compositionally biased region" description="Basic and acidic residues" evidence="1">
    <location>
        <begin position="1"/>
        <end position="25"/>
    </location>
</feature>
<feature type="compositionally biased region" description="Basic and acidic residues" evidence="1">
    <location>
        <begin position="156"/>
        <end position="170"/>
    </location>
</feature>
<feature type="compositionally biased region" description="Basic residues" evidence="1">
    <location>
        <begin position="26"/>
        <end position="37"/>
    </location>
</feature>
<reference evidence="2 3" key="1">
    <citation type="submission" date="2024-09" db="EMBL/GenBank/DDBJ databases">
        <title>Chromosome-scale assembly of Riccia sorocarpa.</title>
        <authorList>
            <person name="Paukszto L."/>
        </authorList>
    </citation>
    <scope>NUCLEOTIDE SEQUENCE [LARGE SCALE GENOMIC DNA]</scope>
    <source>
        <strain evidence="2">LP-2024</strain>
        <tissue evidence="2">Aerial parts of the thallus</tissue>
    </source>
</reference>
<feature type="compositionally biased region" description="Basic and acidic residues" evidence="1">
    <location>
        <begin position="180"/>
        <end position="205"/>
    </location>
</feature>
<gene>
    <name evidence="2" type="ORF">R1sor_021989</name>
</gene>
<accession>A0ABD3GIL1</accession>
<evidence type="ECO:0000313" key="3">
    <source>
        <dbReference type="Proteomes" id="UP001633002"/>
    </source>
</evidence>
<evidence type="ECO:0000256" key="1">
    <source>
        <dbReference type="SAM" id="MobiDB-lite"/>
    </source>
</evidence>
<proteinExistence type="predicted"/>
<sequence>MVRWDHEHAAQERSRTTSEETEQRGRRSHWRSTRRQRRTPERITQISETVRANIRELIQQLFDMWASTHAPLAAEEIERTLPIIMFDNADDVVNRLLGRQRTVEITEIPDRFLISWRTRAKTAMRHPVTPKRNSPGDILTHQNVDCQETSCRTREKTVMRHHVASERRPPGDILSPQNENHQEISGHIRTDSARKHPVAPERRPS</sequence>
<keyword evidence="3" id="KW-1185">Reference proteome</keyword>